<accession>A0ABP6NEZ8</accession>
<reference evidence="2" key="1">
    <citation type="journal article" date="2019" name="Int. J. Syst. Evol. Microbiol.">
        <title>The Global Catalogue of Microorganisms (GCM) 10K type strain sequencing project: providing services to taxonomists for standard genome sequencing and annotation.</title>
        <authorList>
            <consortium name="The Broad Institute Genomics Platform"/>
            <consortium name="The Broad Institute Genome Sequencing Center for Infectious Disease"/>
            <person name="Wu L."/>
            <person name="Ma J."/>
        </authorList>
    </citation>
    <scope>NUCLEOTIDE SEQUENCE [LARGE SCALE GENOMIC DNA]</scope>
    <source>
        <strain evidence="2">JCM 9092</strain>
    </source>
</reference>
<dbReference type="Proteomes" id="UP001501637">
    <property type="component" value="Unassembled WGS sequence"/>
</dbReference>
<proteinExistence type="predicted"/>
<name>A0ABP6NEZ8_9ACTN</name>
<keyword evidence="2" id="KW-1185">Reference proteome</keyword>
<gene>
    <name evidence="1" type="ORF">GCM10010449_76640</name>
</gene>
<sequence length="93" mass="9526">MKHVPPQPCILSEPLGFAIIGHAACVPASSPELSAPGCVFRPDRYGHGGAPGDASAEGSLRAGIGRFWWLLGGGAEPDDDCADGQGALILEMQ</sequence>
<comment type="caution">
    <text evidence="1">The sequence shown here is derived from an EMBL/GenBank/DDBJ whole genome shotgun (WGS) entry which is preliminary data.</text>
</comment>
<evidence type="ECO:0000313" key="1">
    <source>
        <dbReference type="EMBL" id="GAA3146194.1"/>
    </source>
</evidence>
<protein>
    <submittedName>
        <fullName evidence="1">Uncharacterized protein</fullName>
    </submittedName>
</protein>
<organism evidence="1 2">
    <name type="scientific">Streptomyces rectiviolaceus</name>
    <dbReference type="NCBI Taxonomy" id="332591"/>
    <lineage>
        <taxon>Bacteria</taxon>
        <taxon>Bacillati</taxon>
        <taxon>Actinomycetota</taxon>
        <taxon>Actinomycetes</taxon>
        <taxon>Kitasatosporales</taxon>
        <taxon>Streptomycetaceae</taxon>
        <taxon>Streptomyces</taxon>
    </lineage>
</organism>
<evidence type="ECO:0000313" key="2">
    <source>
        <dbReference type="Proteomes" id="UP001501637"/>
    </source>
</evidence>
<dbReference type="EMBL" id="BAAAUG010000188">
    <property type="protein sequence ID" value="GAA3146194.1"/>
    <property type="molecule type" value="Genomic_DNA"/>
</dbReference>